<feature type="transmembrane region" description="Helical" evidence="1">
    <location>
        <begin position="139"/>
        <end position="156"/>
    </location>
</feature>
<organism evidence="3 4">
    <name type="scientific">[Clostridium] ammoniilyticum</name>
    <dbReference type="NCBI Taxonomy" id="2981784"/>
    <lineage>
        <taxon>Bacteria</taxon>
        <taxon>Bacillati</taxon>
        <taxon>Bacillota</taxon>
        <taxon>Erysipelotrichia</taxon>
        <taxon>Erysipelotrichales</taxon>
        <taxon>Coprobacillaceae</taxon>
        <taxon>Faecalibacillus</taxon>
    </lineage>
</organism>
<keyword evidence="1" id="KW-1133">Transmembrane helix</keyword>
<dbReference type="InterPro" id="IPR052901">
    <property type="entry name" value="Bact_TGase-like"/>
</dbReference>
<feature type="transmembrane region" description="Helical" evidence="1">
    <location>
        <begin position="12"/>
        <end position="30"/>
    </location>
</feature>
<name>A0ABT2SY40_9FIRM</name>
<sequence>MEKNKIISLSTTLLYSFVLVISFLCFYHSIVESSWLLEIIVSLFVLIGVNLLSYKTKTKEIIFPIVMTFIIGIIYSFQSFYYGFWGIINYCIQWYNVQFDDARNLMMTKAITTSHIQAFSLVVILFITYFIYHSIKKEKMMGIILIFSIVFAFTLWIDRFSFIGGSLCIITLLMIWMYYQNKVINSKTVQWLVIISIIFVAIALPVYQDNLSLQQIKKEVLQQVEDLRYGKDNLPQGNLKQASIIHENEEERLQLAVSQRKNLYLKGFVGSTLQNNQWQDLKRASYNGKHEGMLKWLENKNFSSSYQYSLYEKLSQLDDTSQKVEINNTGANKKYLYTPYSVSKKDVSSSLIQKDLNLKSNALFGTKNYSYTETSSVSPSELMTGSDWLNQPNKSQKKYLDTEAVYRQFVYENYQTVDQGLEKTIAHLFDQDEFENTGIYSISQHIRDTLTKYMKYDEKTNTQSENVLEDFLNQKISGNDVLFASTAVEAFRHYNIPARYVEGYLLKSDAIDEEGNATLTSKDGHAWVEVYFDGMGWLPIDVTPGYYYDVYTLMNMVATPQGDNSQVNIEKGHKDSQGVNDGQNGGMIYNIVSGLESMESLVMGVFTIGCVVLFIVWIYLEIRRLFLNIGIKHAYQRASVTLKVKYLYGLMEMYLKSYGIDYRLGLDSLKVDDTLEKMGIIYEGEFLRVCELFEKSFYGEIELEEFELNIITHFISLLYQNQKGLKWYNKLSRRYTILSGKNIYLKLIRCNEGD</sequence>
<gene>
    <name evidence="3" type="ORF">OCV55_12305</name>
</gene>
<dbReference type="EMBL" id="JAOQJR010000016">
    <property type="protein sequence ID" value="MCU6739430.1"/>
    <property type="molecule type" value="Genomic_DNA"/>
</dbReference>
<keyword evidence="4" id="KW-1185">Reference proteome</keyword>
<dbReference type="PANTHER" id="PTHR42736:SF1">
    <property type="entry name" value="PROTEIN-GLUTAMINE GAMMA-GLUTAMYLTRANSFERASE"/>
    <property type="match status" value="1"/>
</dbReference>
<feature type="transmembrane region" description="Helical" evidence="1">
    <location>
        <begin position="601"/>
        <end position="620"/>
    </location>
</feature>
<evidence type="ECO:0000313" key="4">
    <source>
        <dbReference type="Proteomes" id="UP001208364"/>
    </source>
</evidence>
<dbReference type="Pfam" id="PF01841">
    <property type="entry name" value="Transglut_core"/>
    <property type="match status" value="1"/>
</dbReference>
<dbReference type="Gene3D" id="3.10.620.30">
    <property type="match status" value="1"/>
</dbReference>
<reference evidence="3 4" key="1">
    <citation type="journal article" date="2021" name="ISME Commun">
        <title>Automated analysis of genomic sequences facilitates high-throughput and comprehensive description of bacteria.</title>
        <authorList>
            <person name="Hitch T.C.A."/>
        </authorList>
    </citation>
    <scope>NUCLEOTIDE SEQUENCE [LARGE SCALE GENOMIC DNA]</scope>
    <source>
        <strain evidence="3 4">H4_15</strain>
    </source>
</reference>
<dbReference type="Proteomes" id="UP001208364">
    <property type="component" value="Unassembled WGS sequence"/>
</dbReference>
<evidence type="ECO:0000256" key="1">
    <source>
        <dbReference type="SAM" id="Phobius"/>
    </source>
</evidence>
<dbReference type="RefSeq" id="WP_147580762.1">
    <property type="nucleotide sequence ID" value="NZ_JAOQJR010000016.1"/>
</dbReference>
<dbReference type="SUPFAM" id="SSF54001">
    <property type="entry name" value="Cysteine proteinases"/>
    <property type="match status" value="1"/>
</dbReference>
<dbReference type="PANTHER" id="PTHR42736">
    <property type="entry name" value="PROTEIN-GLUTAMINE GAMMA-GLUTAMYLTRANSFERASE"/>
    <property type="match status" value="1"/>
</dbReference>
<proteinExistence type="predicted"/>
<comment type="caution">
    <text evidence="3">The sequence shown here is derived from an EMBL/GenBank/DDBJ whole genome shotgun (WGS) entry which is preliminary data.</text>
</comment>
<keyword evidence="1" id="KW-0472">Membrane</keyword>
<feature type="transmembrane region" description="Helical" evidence="1">
    <location>
        <begin position="114"/>
        <end position="132"/>
    </location>
</feature>
<accession>A0ABT2SY40</accession>
<keyword evidence="1" id="KW-0812">Transmembrane</keyword>
<dbReference type="SMART" id="SM00460">
    <property type="entry name" value="TGc"/>
    <property type="match status" value="1"/>
</dbReference>
<dbReference type="InterPro" id="IPR002931">
    <property type="entry name" value="Transglutaminase-like"/>
</dbReference>
<dbReference type="InterPro" id="IPR038765">
    <property type="entry name" value="Papain-like_cys_pep_sf"/>
</dbReference>
<feature type="domain" description="Transglutaminase-like" evidence="2">
    <location>
        <begin position="472"/>
        <end position="544"/>
    </location>
</feature>
<feature type="transmembrane region" description="Helical" evidence="1">
    <location>
        <begin position="162"/>
        <end position="179"/>
    </location>
</feature>
<evidence type="ECO:0000259" key="2">
    <source>
        <dbReference type="SMART" id="SM00460"/>
    </source>
</evidence>
<protein>
    <recommendedName>
        <fullName evidence="2">Transglutaminase-like domain-containing protein</fullName>
    </recommendedName>
</protein>
<feature type="transmembrane region" description="Helical" evidence="1">
    <location>
        <begin position="36"/>
        <end position="54"/>
    </location>
</feature>
<feature type="transmembrane region" description="Helical" evidence="1">
    <location>
        <begin position="191"/>
        <end position="208"/>
    </location>
</feature>
<evidence type="ECO:0000313" key="3">
    <source>
        <dbReference type="EMBL" id="MCU6739430.1"/>
    </source>
</evidence>
<feature type="transmembrane region" description="Helical" evidence="1">
    <location>
        <begin position="61"/>
        <end position="84"/>
    </location>
</feature>